<evidence type="ECO:0000256" key="1">
    <source>
        <dbReference type="SAM" id="MobiDB-lite"/>
    </source>
</evidence>
<feature type="signal peptide" evidence="2">
    <location>
        <begin position="1"/>
        <end position="18"/>
    </location>
</feature>
<feature type="chain" id="PRO_5045769493" evidence="2">
    <location>
        <begin position="19"/>
        <end position="71"/>
    </location>
</feature>
<gene>
    <name evidence="3" type="ORF">ACFFIA_30965</name>
</gene>
<feature type="compositionally biased region" description="Basic and acidic residues" evidence="1">
    <location>
        <begin position="34"/>
        <end position="58"/>
    </location>
</feature>
<feature type="region of interest" description="Disordered" evidence="1">
    <location>
        <begin position="15"/>
        <end position="71"/>
    </location>
</feature>
<proteinExistence type="predicted"/>
<keyword evidence="4" id="KW-1185">Reference proteome</keyword>
<keyword evidence="2" id="KW-0732">Signal</keyword>
<protein>
    <submittedName>
        <fullName evidence="3">Uncharacterized protein</fullName>
    </submittedName>
</protein>
<comment type="caution">
    <text evidence="3">The sequence shown here is derived from an EMBL/GenBank/DDBJ whole genome shotgun (WGS) entry which is preliminary data.</text>
</comment>
<name>A0ABV6MCC2_9ACTN</name>
<organism evidence="3 4">
    <name type="scientific">Phytohabitans kaempferiae</name>
    <dbReference type="NCBI Taxonomy" id="1620943"/>
    <lineage>
        <taxon>Bacteria</taxon>
        <taxon>Bacillati</taxon>
        <taxon>Actinomycetota</taxon>
        <taxon>Actinomycetes</taxon>
        <taxon>Micromonosporales</taxon>
        <taxon>Micromonosporaceae</taxon>
    </lineage>
</organism>
<evidence type="ECO:0000313" key="4">
    <source>
        <dbReference type="Proteomes" id="UP001589867"/>
    </source>
</evidence>
<accession>A0ABV6MCC2</accession>
<evidence type="ECO:0000313" key="3">
    <source>
        <dbReference type="EMBL" id="MFC0532082.1"/>
    </source>
</evidence>
<dbReference type="Proteomes" id="UP001589867">
    <property type="component" value="Unassembled WGS sequence"/>
</dbReference>
<evidence type="ECO:0000256" key="2">
    <source>
        <dbReference type="SAM" id="SignalP"/>
    </source>
</evidence>
<sequence>MAGVVGAALLLPGTAAMAGPTADDPRPDASVAMEPERDPVAGAREPERDPVAGAEKPEGGFGTTRVCGHCW</sequence>
<dbReference type="EMBL" id="JBHLUH010000064">
    <property type="protein sequence ID" value="MFC0532082.1"/>
    <property type="molecule type" value="Genomic_DNA"/>
</dbReference>
<reference evidence="3 4" key="1">
    <citation type="submission" date="2024-09" db="EMBL/GenBank/DDBJ databases">
        <authorList>
            <person name="Sun Q."/>
            <person name="Mori K."/>
        </authorList>
    </citation>
    <scope>NUCLEOTIDE SEQUENCE [LARGE SCALE GENOMIC DNA]</scope>
    <source>
        <strain evidence="3 4">TBRC 3947</strain>
    </source>
</reference>
<dbReference type="RefSeq" id="WP_377257589.1">
    <property type="nucleotide sequence ID" value="NZ_JBHLUH010000064.1"/>
</dbReference>